<dbReference type="OrthoDB" id="9815791at2"/>
<name>A0A377SXY9_9NEIS</name>
<dbReference type="Pfam" id="PF25137">
    <property type="entry name" value="ADH_Fe_C"/>
    <property type="match status" value="1"/>
</dbReference>
<dbReference type="Proteomes" id="UP000295794">
    <property type="component" value="Unassembled WGS sequence"/>
</dbReference>
<evidence type="ECO:0000313" key="9">
    <source>
        <dbReference type="Proteomes" id="UP000295794"/>
    </source>
</evidence>
<reference evidence="7 9" key="2">
    <citation type="submission" date="2019-03" db="EMBL/GenBank/DDBJ databases">
        <title>Genomic Encyclopedia of Type Strains, Phase IV (KMG-IV): sequencing the most valuable type-strain genomes for metagenomic binning, comparative biology and taxonomic classification.</title>
        <authorList>
            <person name="Goeker M."/>
        </authorList>
    </citation>
    <scope>NUCLEOTIDE SEQUENCE [LARGE SCALE GENOMIC DNA]</scope>
    <source>
        <strain evidence="7 9">DSM 3764</strain>
    </source>
</reference>
<dbReference type="InterPro" id="IPR056798">
    <property type="entry name" value="ADH_Fe_C"/>
</dbReference>
<evidence type="ECO:0000256" key="2">
    <source>
        <dbReference type="ARBA" id="ARBA00007358"/>
    </source>
</evidence>
<comment type="similarity">
    <text evidence="2">Belongs to the iron-containing alcohol dehydrogenase family.</text>
</comment>
<dbReference type="InterPro" id="IPR018211">
    <property type="entry name" value="ADH_Fe_CS"/>
</dbReference>
<dbReference type="Pfam" id="PF00465">
    <property type="entry name" value="Fe-ADH"/>
    <property type="match status" value="1"/>
</dbReference>
<dbReference type="FunFam" id="3.40.50.1970:FF:000003">
    <property type="entry name" value="Alcohol dehydrogenase, iron-containing"/>
    <property type="match status" value="1"/>
</dbReference>
<dbReference type="GO" id="GO:0004022">
    <property type="term" value="F:alcohol dehydrogenase (NAD+) activity"/>
    <property type="evidence" value="ECO:0007669"/>
    <property type="project" value="TreeGrafter"/>
</dbReference>
<dbReference type="FunFam" id="1.20.1090.10:FF:000001">
    <property type="entry name" value="Aldehyde-alcohol dehydrogenase"/>
    <property type="match status" value="1"/>
</dbReference>
<dbReference type="Gene3D" id="1.20.1090.10">
    <property type="entry name" value="Dehydroquinate synthase-like - alpha domain"/>
    <property type="match status" value="1"/>
</dbReference>
<evidence type="ECO:0000313" key="7">
    <source>
        <dbReference type="EMBL" id="TCU87858.1"/>
    </source>
</evidence>
<proteinExistence type="inferred from homology"/>
<dbReference type="RefSeq" id="WP_115229286.1">
    <property type="nucleotide sequence ID" value="NZ_CAWOLO010000004.1"/>
</dbReference>
<dbReference type="InterPro" id="IPR001670">
    <property type="entry name" value="ADH_Fe/GldA"/>
</dbReference>
<evidence type="ECO:0000256" key="3">
    <source>
        <dbReference type="ARBA" id="ARBA00023002"/>
    </source>
</evidence>
<dbReference type="Gene3D" id="3.40.50.1970">
    <property type="match status" value="1"/>
</dbReference>
<evidence type="ECO:0000256" key="1">
    <source>
        <dbReference type="ARBA" id="ARBA00001962"/>
    </source>
</evidence>
<dbReference type="EC" id="1.1.-.-" evidence="6"/>
<dbReference type="AlphaFoldDB" id="A0A377SXY9"/>
<feature type="domain" description="Fe-containing alcohol dehydrogenase-like C-terminal" evidence="5">
    <location>
        <begin position="209"/>
        <end position="397"/>
    </location>
</feature>
<keyword evidence="3 6" id="KW-0560">Oxidoreductase</keyword>
<dbReference type="PROSITE" id="PS00913">
    <property type="entry name" value="ADH_IRON_1"/>
    <property type="match status" value="1"/>
</dbReference>
<evidence type="ECO:0000313" key="6">
    <source>
        <dbReference type="EMBL" id="STR45359.1"/>
    </source>
</evidence>
<evidence type="ECO:0000313" key="8">
    <source>
        <dbReference type="Proteomes" id="UP000255108"/>
    </source>
</evidence>
<organism evidence="6 8">
    <name type="scientific">Iodobacter fluviatilis</name>
    <dbReference type="NCBI Taxonomy" id="537"/>
    <lineage>
        <taxon>Bacteria</taxon>
        <taxon>Pseudomonadati</taxon>
        <taxon>Pseudomonadota</taxon>
        <taxon>Betaproteobacteria</taxon>
        <taxon>Neisseriales</taxon>
        <taxon>Chitinibacteraceae</taxon>
        <taxon>Iodobacter</taxon>
    </lineage>
</organism>
<evidence type="ECO:0000259" key="4">
    <source>
        <dbReference type="Pfam" id="PF00465"/>
    </source>
</evidence>
<comment type="cofactor">
    <cofactor evidence="1">
        <name>Fe cation</name>
        <dbReference type="ChEBI" id="CHEBI:24875"/>
    </cofactor>
</comment>
<dbReference type="PANTHER" id="PTHR11496:SF94">
    <property type="entry name" value="ALCOHOL DEHYDROGENASE EUTG-RELATED"/>
    <property type="match status" value="1"/>
</dbReference>
<dbReference type="EMBL" id="UGHR01000004">
    <property type="protein sequence ID" value="STR45359.1"/>
    <property type="molecule type" value="Genomic_DNA"/>
</dbReference>
<dbReference type="PROSITE" id="PS00060">
    <property type="entry name" value="ADH_IRON_2"/>
    <property type="match status" value="1"/>
</dbReference>
<protein>
    <submittedName>
        <fullName evidence="7">Acetaldehyde reductase EutG</fullName>
    </submittedName>
    <submittedName>
        <fullName evidence="6">Ethanolamine utilization protein EutG</fullName>
        <ecNumber evidence="6">1.1.-.-</ecNumber>
    </submittedName>
</protein>
<dbReference type="SUPFAM" id="SSF56796">
    <property type="entry name" value="Dehydroquinate synthase-like"/>
    <property type="match status" value="1"/>
</dbReference>
<reference evidence="6 8" key="1">
    <citation type="submission" date="2018-06" db="EMBL/GenBank/DDBJ databases">
        <authorList>
            <consortium name="Pathogen Informatics"/>
            <person name="Doyle S."/>
        </authorList>
    </citation>
    <scope>NUCLEOTIDE SEQUENCE [LARGE SCALE GENOMIC DNA]</scope>
    <source>
        <strain evidence="6 8">NCTC11159</strain>
    </source>
</reference>
<dbReference type="EMBL" id="SMBT01000004">
    <property type="protein sequence ID" value="TCU87858.1"/>
    <property type="molecule type" value="Genomic_DNA"/>
</dbReference>
<accession>A0A377SXY9</accession>
<sequence length="400" mass="41586">MFNQNEMNNAIYQTIDLLHAQTVSAFNVPPTTLMGAGAVAKVGTALSQRGIVRAFVLIDEFLLKNGLADGLFRSLARQGIAYETMAYPQGEPDSAKVEAACAQLRASVCDAVIAFGGGSVLDTAKAIAVLALHPELAVAQLVDPANISRGRLPLIAIPTTAGTGSEASNVSVVTDSITHIKQLILHETMLPDLAIIDASLTLAVPASLTAATGVDALTHAIEAYVALGANPLTQALAYRAISLIGDALPIAVGQGKNAAAREAMMLGSYLAGMAFSNAGLGLTHAMAHQIGARYSIPHGMANALLLPSVMHFNRLVCKKSYAELGLALAGHALSDLELIAAVQALIIEVGLPASLQIASVNPDDFAEMADAALIDVCAASNPRSATRAQIIEIYMHAWQR</sequence>
<dbReference type="CDD" id="cd08551">
    <property type="entry name" value="Fe-ADH"/>
    <property type="match status" value="1"/>
</dbReference>
<feature type="domain" description="Alcohol dehydrogenase iron-type/glycerol dehydrogenase GldA" evidence="4">
    <location>
        <begin position="29"/>
        <end position="197"/>
    </location>
</feature>
<dbReference type="GO" id="GO:0046872">
    <property type="term" value="F:metal ion binding"/>
    <property type="evidence" value="ECO:0007669"/>
    <property type="project" value="InterPro"/>
</dbReference>
<dbReference type="PANTHER" id="PTHR11496">
    <property type="entry name" value="ALCOHOL DEHYDROGENASE"/>
    <property type="match status" value="1"/>
</dbReference>
<evidence type="ECO:0000259" key="5">
    <source>
        <dbReference type="Pfam" id="PF25137"/>
    </source>
</evidence>
<dbReference type="InterPro" id="IPR039697">
    <property type="entry name" value="Alcohol_dehydrogenase_Fe"/>
</dbReference>
<gene>
    <name evidence="6" type="primary">eutG</name>
    <name evidence="7" type="ORF">EV682_10422</name>
    <name evidence="6" type="ORF">NCTC11159_03930</name>
</gene>
<dbReference type="Proteomes" id="UP000255108">
    <property type="component" value="Unassembled WGS sequence"/>
</dbReference>
<keyword evidence="9" id="KW-1185">Reference proteome</keyword>